<dbReference type="AlphaFoldDB" id="A0A6C0L1P8"/>
<name>A0A6C0L1P8_9ZZZZ</name>
<sequence length="156" mass="19045">MKLLNKIPSEVIINIVEPYTRKYQSKELIDDIRSYHSTLNIIFFKYYHNLYDDYGNYFLNNGIYEKIKVKVGRLVWYFLELDILIFMLTNNLLPNLSTIIDNAYSRVLVETIQDEYTDYWLFDIMNEYKKTKKRVCLMWGKLNNNERLYFIQNYII</sequence>
<evidence type="ECO:0000313" key="1">
    <source>
        <dbReference type="EMBL" id="QHU22664.1"/>
    </source>
</evidence>
<accession>A0A6C0L1P8</accession>
<reference evidence="1" key="1">
    <citation type="journal article" date="2020" name="Nature">
        <title>Giant virus diversity and host interactions through global metagenomics.</title>
        <authorList>
            <person name="Schulz F."/>
            <person name="Roux S."/>
            <person name="Paez-Espino D."/>
            <person name="Jungbluth S."/>
            <person name="Walsh D.A."/>
            <person name="Denef V.J."/>
            <person name="McMahon K.D."/>
            <person name="Konstantinidis K.T."/>
            <person name="Eloe-Fadrosh E.A."/>
            <person name="Kyrpides N.C."/>
            <person name="Woyke T."/>
        </authorList>
    </citation>
    <scope>NUCLEOTIDE SEQUENCE</scope>
    <source>
        <strain evidence="1">GVMAG-S-ERX555907-63</strain>
    </source>
</reference>
<protein>
    <submittedName>
        <fullName evidence="1">Uncharacterized protein</fullName>
    </submittedName>
</protein>
<organism evidence="1">
    <name type="scientific">viral metagenome</name>
    <dbReference type="NCBI Taxonomy" id="1070528"/>
    <lineage>
        <taxon>unclassified sequences</taxon>
        <taxon>metagenomes</taxon>
        <taxon>organismal metagenomes</taxon>
    </lineage>
</organism>
<proteinExistence type="predicted"/>
<dbReference type="EMBL" id="MN741017">
    <property type="protein sequence ID" value="QHU22664.1"/>
    <property type="molecule type" value="Genomic_DNA"/>
</dbReference>